<keyword evidence="1" id="KW-0472">Membrane</keyword>
<sequence>MVTASPSIDTDGTVMDSAASAASLSDVMSFQSGRSRLLPPSIDLKKMIEKANENVANKPAKITLKDLEEILAKNCGDEQLPIFLHPKDVGKRSYTEDEQYHLLSRDFHTRLFITATNFEGKTAFLRSHFTDDHHYHSHLNIIRDIIKATHGNQNYVGARTNLTELLASCVQNATTSQQSASKYYTLAVTLASALSQNGRYINFEKHEEMVKDSADEVIARAKLGLLMDIIFRKVATYRFMIENNGSNTFRIAYCRRKHSNETQHMRLAIFSFLMQLCLTFYVIAEGYSEGLSSWNLHMLPLALLTAVYSIATIFPNLDDDYEGMAKLYENFNDHSYGCMKTMELRLYYFMDQFVNKFLSLVLILAGFIVIMIQDSFIESVLNSAALLFILEIDDQLPSLANFDESAIVGNYIMTESLKEFDKVCEMSNTEILNKKKANIGIEFSDFFLTNIAEQPSCPEKAELFQPYQVKKSENGVAQLEPSNFVTKHCLIRSMEWSYTIYPTSKPRIGYLKIEKYDGEEIVIQHKGKDSNIKLHNFRHKLEDGCYIITSFSMSNDILRLRVCGSSKAQDFSDAFEYYNLWNLSEEAKKLLKKQMKKDKKAAKNKLLLDRVSKKETFEDKVKRECLYVRMGDEEKN</sequence>
<keyword evidence="1" id="KW-0812">Transmembrane</keyword>
<dbReference type="EMBL" id="BLLK01000025">
    <property type="protein sequence ID" value="GFH47971.1"/>
    <property type="molecule type" value="Genomic_DNA"/>
</dbReference>
<gene>
    <name evidence="2" type="ORF">CTEN210_04447</name>
</gene>
<dbReference type="Proteomes" id="UP001054902">
    <property type="component" value="Unassembled WGS sequence"/>
</dbReference>
<keyword evidence="1" id="KW-1133">Transmembrane helix</keyword>
<dbReference type="AlphaFoldDB" id="A0AAD3H2K2"/>
<name>A0AAD3H2K2_9STRA</name>
<organism evidence="2 3">
    <name type="scientific">Chaetoceros tenuissimus</name>
    <dbReference type="NCBI Taxonomy" id="426638"/>
    <lineage>
        <taxon>Eukaryota</taxon>
        <taxon>Sar</taxon>
        <taxon>Stramenopiles</taxon>
        <taxon>Ochrophyta</taxon>
        <taxon>Bacillariophyta</taxon>
        <taxon>Coscinodiscophyceae</taxon>
        <taxon>Chaetocerotophycidae</taxon>
        <taxon>Chaetocerotales</taxon>
        <taxon>Chaetocerotaceae</taxon>
        <taxon>Chaetoceros</taxon>
    </lineage>
</organism>
<evidence type="ECO:0000256" key="1">
    <source>
        <dbReference type="SAM" id="Phobius"/>
    </source>
</evidence>
<reference evidence="2 3" key="1">
    <citation type="journal article" date="2021" name="Sci. Rep.">
        <title>The genome of the diatom Chaetoceros tenuissimus carries an ancient integrated fragment of an extant virus.</title>
        <authorList>
            <person name="Hongo Y."/>
            <person name="Kimura K."/>
            <person name="Takaki Y."/>
            <person name="Yoshida Y."/>
            <person name="Baba S."/>
            <person name="Kobayashi G."/>
            <person name="Nagasaki K."/>
            <person name="Hano T."/>
            <person name="Tomaru Y."/>
        </authorList>
    </citation>
    <scope>NUCLEOTIDE SEQUENCE [LARGE SCALE GENOMIC DNA]</scope>
    <source>
        <strain evidence="2 3">NIES-3715</strain>
    </source>
</reference>
<feature type="transmembrane region" description="Helical" evidence="1">
    <location>
        <begin position="353"/>
        <end position="372"/>
    </location>
</feature>
<comment type="caution">
    <text evidence="2">The sequence shown here is derived from an EMBL/GenBank/DDBJ whole genome shotgun (WGS) entry which is preliminary data.</text>
</comment>
<proteinExistence type="predicted"/>
<keyword evidence="3" id="KW-1185">Reference proteome</keyword>
<feature type="transmembrane region" description="Helical" evidence="1">
    <location>
        <begin position="296"/>
        <end position="317"/>
    </location>
</feature>
<evidence type="ECO:0000313" key="2">
    <source>
        <dbReference type="EMBL" id="GFH47971.1"/>
    </source>
</evidence>
<protein>
    <submittedName>
        <fullName evidence="2">Uncharacterized protein</fullName>
    </submittedName>
</protein>
<accession>A0AAD3H2K2</accession>
<feature type="transmembrane region" description="Helical" evidence="1">
    <location>
        <begin position="265"/>
        <end position="284"/>
    </location>
</feature>
<evidence type="ECO:0000313" key="3">
    <source>
        <dbReference type="Proteomes" id="UP001054902"/>
    </source>
</evidence>